<dbReference type="RefSeq" id="WP_188809684.1">
    <property type="nucleotide sequence ID" value="NZ_BAAAWV010000001.1"/>
</dbReference>
<gene>
    <name evidence="1" type="ORF">GCM10011577_14400</name>
</gene>
<dbReference type="Proteomes" id="UP000596938">
    <property type="component" value="Unassembled WGS sequence"/>
</dbReference>
<keyword evidence="2" id="KW-1185">Reference proteome</keyword>
<evidence type="ECO:0000313" key="2">
    <source>
        <dbReference type="Proteomes" id="UP000596938"/>
    </source>
</evidence>
<proteinExistence type="predicted"/>
<accession>A0ABQ1XG73</accession>
<name>A0ABQ1XG73_9MICC</name>
<sequence length="174" mass="17881">MAAEPGPPALPGGRILVPGSSRQLAVYGLFPPPPGRHRAAHAGSHVFAAKACEPELLWISFDELCAPGGSREDYSFLAAGAELWVIDGVPPPEPSDAGPRAEAWELFAAALAAAAARGTTLFVVGTAPMDWGAASVSADDARLRSALAETARLLAKLKRVESDETVAVEGVSGS</sequence>
<organism evidence="1 2">
    <name type="scientific">Pseudarthrobacter polychromogenes</name>
    <dbReference type="NCBI Taxonomy" id="1676"/>
    <lineage>
        <taxon>Bacteria</taxon>
        <taxon>Bacillati</taxon>
        <taxon>Actinomycetota</taxon>
        <taxon>Actinomycetes</taxon>
        <taxon>Micrococcales</taxon>
        <taxon>Micrococcaceae</taxon>
        <taxon>Pseudarthrobacter</taxon>
    </lineage>
</organism>
<reference evidence="2" key="1">
    <citation type="journal article" date="2019" name="Int. J. Syst. Evol. Microbiol.">
        <title>The Global Catalogue of Microorganisms (GCM) 10K type strain sequencing project: providing services to taxonomists for standard genome sequencing and annotation.</title>
        <authorList>
            <consortium name="The Broad Institute Genomics Platform"/>
            <consortium name="The Broad Institute Genome Sequencing Center for Infectious Disease"/>
            <person name="Wu L."/>
            <person name="Ma J."/>
        </authorList>
    </citation>
    <scope>NUCLEOTIDE SEQUENCE [LARGE SCALE GENOMIC DNA]</scope>
    <source>
        <strain evidence="2">CGMCC 1.1927</strain>
    </source>
</reference>
<comment type="caution">
    <text evidence="1">The sequence shown here is derived from an EMBL/GenBank/DDBJ whole genome shotgun (WGS) entry which is preliminary data.</text>
</comment>
<protein>
    <submittedName>
        <fullName evidence="1">Uncharacterized protein</fullName>
    </submittedName>
</protein>
<dbReference type="EMBL" id="BMKU01000003">
    <property type="protein sequence ID" value="GGG92762.1"/>
    <property type="molecule type" value="Genomic_DNA"/>
</dbReference>
<evidence type="ECO:0000313" key="1">
    <source>
        <dbReference type="EMBL" id="GGG92762.1"/>
    </source>
</evidence>